<evidence type="ECO:0000313" key="1">
    <source>
        <dbReference type="EMBL" id="RED65276.1"/>
    </source>
</evidence>
<dbReference type="AlphaFoldDB" id="A0A3D9IVW3"/>
<evidence type="ECO:0000313" key="2">
    <source>
        <dbReference type="Proteomes" id="UP000256977"/>
    </source>
</evidence>
<organism evidence="1 2">
    <name type="scientific">Cohnella phaseoli</name>
    <dbReference type="NCBI Taxonomy" id="456490"/>
    <lineage>
        <taxon>Bacteria</taxon>
        <taxon>Bacillati</taxon>
        <taxon>Bacillota</taxon>
        <taxon>Bacilli</taxon>
        <taxon>Bacillales</taxon>
        <taxon>Paenibacillaceae</taxon>
        <taxon>Cohnella</taxon>
    </lineage>
</organism>
<evidence type="ECO:0008006" key="3">
    <source>
        <dbReference type="Google" id="ProtNLM"/>
    </source>
</evidence>
<reference evidence="1 2" key="1">
    <citation type="submission" date="2018-07" db="EMBL/GenBank/DDBJ databases">
        <title>Genomic Encyclopedia of Type Strains, Phase III (KMG-III): the genomes of soil and plant-associated and newly described type strains.</title>
        <authorList>
            <person name="Whitman W."/>
        </authorList>
    </citation>
    <scope>NUCLEOTIDE SEQUENCE [LARGE SCALE GENOMIC DNA]</scope>
    <source>
        <strain evidence="1 2">CECT 7287</strain>
    </source>
</reference>
<name>A0A3D9IVW3_9BACL</name>
<keyword evidence="2" id="KW-1185">Reference proteome</keyword>
<comment type="caution">
    <text evidence="1">The sequence shown here is derived from an EMBL/GenBank/DDBJ whole genome shotgun (WGS) entry which is preliminary data.</text>
</comment>
<sequence length="93" mass="11009">MMSVNREELKQMIDQIPEQDALEVYDFVGYLNMKRERAELQQLDIAALVEDADLIRQVEQSREDRESQRIYGREAGLDYLRSKVKEFELGQDI</sequence>
<dbReference type="EMBL" id="QRDZ01000020">
    <property type="protein sequence ID" value="RED65276.1"/>
    <property type="molecule type" value="Genomic_DNA"/>
</dbReference>
<dbReference type="RefSeq" id="WP_246016653.1">
    <property type="nucleotide sequence ID" value="NZ_QRDZ01000020.1"/>
</dbReference>
<gene>
    <name evidence="1" type="ORF">DFP98_12025</name>
</gene>
<dbReference type="Proteomes" id="UP000256977">
    <property type="component" value="Unassembled WGS sequence"/>
</dbReference>
<protein>
    <recommendedName>
        <fullName evidence="3">DUF2281 domain-containing protein</fullName>
    </recommendedName>
</protein>
<accession>A0A3D9IVW3</accession>
<proteinExistence type="predicted"/>